<dbReference type="PANTHER" id="PTHR42684:SF3">
    <property type="entry name" value="ADENOSYLMETHIONINE-8-AMINO-7-OXONONANOATE AMINOTRANSFERASE"/>
    <property type="match status" value="1"/>
</dbReference>
<dbReference type="EMBL" id="CP064939">
    <property type="protein sequence ID" value="QPH40797.1"/>
    <property type="molecule type" value="Genomic_DNA"/>
</dbReference>
<evidence type="ECO:0000313" key="11">
    <source>
        <dbReference type="Proteomes" id="UP000594759"/>
    </source>
</evidence>
<dbReference type="Gene3D" id="3.40.640.10">
    <property type="entry name" value="Type I PLP-dependent aspartate aminotransferase-like (Major domain)"/>
    <property type="match status" value="1"/>
</dbReference>
<keyword evidence="5 9" id="KW-0949">S-adenosyl-L-methionine</keyword>
<keyword evidence="9" id="KW-0963">Cytoplasm</keyword>
<dbReference type="AlphaFoldDB" id="A0A7S9L1K4"/>
<keyword evidence="6 9" id="KW-0093">Biotin biosynthesis</keyword>
<comment type="similarity">
    <text evidence="9">Belongs to the class-III pyridoxal-phosphate-dependent aminotransferase family. BioA subfamily.</text>
</comment>
<comment type="subunit">
    <text evidence="9">Homodimer.</text>
</comment>
<dbReference type="HAMAP" id="MF_00834">
    <property type="entry name" value="BioA"/>
    <property type="match status" value="1"/>
</dbReference>
<comment type="function">
    <text evidence="9">Catalyzes the transfer of the alpha-amino group from S-adenosyl-L-methionine (SAM) to 7-keto-8-aminopelargonic acid (KAPA) to form 7,8-diaminopelargonic acid (DAPA). It is the only aminotransferase known to utilize SAM as an amino donor.</text>
</comment>
<sequence>MSDSSISQAPGHLLNLTERDQKVIWHPYTQMKNALPHIPIVRGEGVYVFDEDGRRYIDAVSSWWVNIHGHAHPHIAQKVAEQLRILEHVIFAGFTHEPAVLLAERLLPILPGKQTKVFYTDNGSTAVEVALKMCLQFWDNKGTPKTKILAFKNAYHGDTFGAMSVSGRSIFTDAFNSLLFDVEFIDLPNDDNISRLTSHISSLTDTACFIFEPLILGSGGMLMYEARHLDALIGACKKAEILTIADEVMTGFGRTGTYFACEKLAHEPDIFCLSKGLTGGTMPLGVTTCTNTIFEAFLSDDKLKTLYHGHSFTANPIACVASLASLDILLDGQTLQNIKRIEAKHAAFLEEIKTHTKVKAVRQTGTIIAIEWQTGNETSYLSSLRNLLYAYFLDKGIILRPLGNIIYILPPYVISDEDLDYVYASIKQALEEV</sequence>
<feature type="binding site" evidence="9">
    <location>
        <begin position="310"/>
        <end position="311"/>
    </location>
    <ligand>
        <name>pyridoxal 5'-phosphate</name>
        <dbReference type="ChEBI" id="CHEBI:597326"/>
    </ligand>
</feature>
<keyword evidence="7 9" id="KW-0663">Pyridoxal phosphate</keyword>
<evidence type="ECO:0000256" key="8">
    <source>
        <dbReference type="ARBA" id="ARBA00048449"/>
    </source>
</evidence>
<keyword evidence="11" id="KW-1185">Reference proteome</keyword>
<feature type="binding site" evidence="9">
    <location>
        <position position="155"/>
    </location>
    <ligand>
        <name>substrate</name>
    </ligand>
</feature>
<feature type="site" description="Participates in the substrate recognition with KAPA and in a stacking interaction with the adenine ring of SAM" evidence="9">
    <location>
        <position position="28"/>
    </location>
</feature>
<keyword evidence="4 9" id="KW-0808">Transferase</keyword>
<evidence type="ECO:0000256" key="6">
    <source>
        <dbReference type="ARBA" id="ARBA00022756"/>
    </source>
</evidence>
<dbReference type="Proteomes" id="UP000594759">
    <property type="component" value="Chromosome"/>
</dbReference>
<comment type="cofactor">
    <cofactor evidence="1 9">
        <name>pyridoxal 5'-phosphate</name>
        <dbReference type="ChEBI" id="CHEBI:597326"/>
    </cofactor>
</comment>
<dbReference type="InterPro" id="IPR015422">
    <property type="entry name" value="PyrdxlP-dep_Trfase_small"/>
</dbReference>
<feature type="binding site" evidence="9">
    <location>
        <position position="275"/>
    </location>
    <ligand>
        <name>substrate</name>
    </ligand>
</feature>
<dbReference type="GO" id="GO:0009102">
    <property type="term" value="P:biotin biosynthetic process"/>
    <property type="evidence" value="ECO:0007669"/>
    <property type="project" value="UniProtKB-UniRule"/>
</dbReference>
<feature type="binding site" evidence="9">
    <location>
        <position position="246"/>
    </location>
    <ligand>
        <name>pyridoxal 5'-phosphate</name>
        <dbReference type="ChEBI" id="CHEBI:597326"/>
    </ligand>
</feature>
<dbReference type="GO" id="GO:0004015">
    <property type="term" value="F:adenosylmethionine-8-amino-7-oxononanoate transaminase activity"/>
    <property type="evidence" value="ECO:0007669"/>
    <property type="project" value="UniProtKB-UniRule"/>
</dbReference>
<proteinExistence type="inferred from homology"/>
<evidence type="ECO:0000256" key="4">
    <source>
        <dbReference type="ARBA" id="ARBA00022679"/>
    </source>
</evidence>
<dbReference type="NCBIfam" id="TIGR00508">
    <property type="entry name" value="bioA"/>
    <property type="match status" value="1"/>
</dbReference>
<evidence type="ECO:0000256" key="9">
    <source>
        <dbReference type="HAMAP-Rule" id="MF_00834"/>
    </source>
</evidence>
<dbReference type="GO" id="GO:0005737">
    <property type="term" value="C:cytoplasm"/>
    <property type="evidence" value="ECO:0007669"/>
    <property type="project" value="UniProtKB-SubCell"/>
</dbReference>
<dbReference type="PANTHER" id="PTHR42684">
    <property type="entry name" value="ADENOSYLMETHIONINE-8-AMINO-7-OXONONANOATE AMINOTRANSFERASE"/>
    <property type="match status" value="1"/>
</dbReference>
<dbReference type="Pfam" id="PF00202">
    <property type="entry name" value="Aminotran_3"/>
    <property type="match status" value="1"/>
</dbReference>
<keyword evidence="3 9" id="KW-0032">Aminotransferase</keyword>
<feature type="binding site" evidence="9">
    <location>
        <position position="63"/>
    </location>
    <ligand>
        <name>substrate</name>
    </ligand>
</feature>
<evidence type="ECO:0000256" key="5">
    <source>
        <dbReference type="ARBA" id="ARBA00022691"/>
    </source>
</evidence>
<evidence type="ECO:0000256" key="3">
    <source>
        <dbReference type="ARBA" id="ARBA00022576"/>
    </source>
</evidence>
<name>A0A7S9L1K4_9SPHI</name>
<dbReference type="PIRSF" id="PIRSF000521">
    <property type="entry name" value="Transaminase_4ab_Lys_Orn"/>
    <property type="match status" value="1"/>
</dbReference>
<comment type="pathway">
    <text evidence="2 9">Cofactor biosynthesis; biotin biosynthesis; 7,8-diaminononanoate from 8-amino-7-oxononanoate (SAM route): step 1/1.</text>
</comment>
<comment type="subcellular location">
    <subcellularLocation>
        <location evidence="9">Cytoplasm</location>
    </subcellularLocation>
</comment>
<comment type="catalytic activity">
    <reaction evidence="8 9">
        <text>(8S)-8-amino-7-oxononanoate + S-adenosyl-L-methionine = S-adenosyl-4-methylsulfanyl-2-oxobutanoate + (7R,8S)-7,8-diammoniononanoate</text>
        <dbReference type="Rhea" id="RHEA:16861"/>
        <dbReference type="ChEBI" id="CHEBI:16490"/>
        <dbReference type="ChEBI" id="CHEBI:59789"/>
        <dbReference type="ChEBI" id="CHEBI:149468"/>
        <dbReference type="ChEBI" id="CHEBI:149469"/>
        <dbReference type="EC" id="2.6.1.62"/>
    </reaction>
</comment>
<feature type="binding site" evidence="9">
    <location>
        <begin position="123"/>
        <end position="124"/>
    </location>
    <ligand>
        <name>pyridoxal 5'-phosphate</name>
        <dbReference type="ChEBI" id="CHEBI:597326"/>
    </ligand>
</feature>
<dbReference type="GO" id="GO:0030170">
    <property type="term" value="F:pyridoxal phosphate binding"/>
    <property type="evidence" value="ECO:0007669"/>
    <property type="project" value="UniProtKB-UniRule"/>
</dbReference>
<dbReference type="GO" id="GO:0051537">
    <property type="term" value="F:2 iron, 2 sulfur cluster binding"/>
    <property type="evidence" value="ECO:0007669"/>
    <property type="project" value="UniProtKB-KW"/>
</dbReference>
<reference evidence="10 11" key="1">
    <citation type="submission" date="2020-11" db="EMBL/GenBank/DDBJ databases">
        <title>Pedobacter endophytica, an endophytic bacteria isolated form Carex pumila.</title>
        <authorList>
            <person name="Peng Y."/>
            <person name="Jiang L."/>
            <person name="Lee J."/>
        </authorList>
    </citation>
    <scope>NUCLEOTIDE SEQUENCE [LARGE SCALE GENOMIC DNA]</scope>
    <source>
        <strain evidence="10 11">JBR3-12</strain>
    </source>
</reference>
<feature type="modified residue" description="N6-(pyridoxal phosphate)lysine" evidence="9">
    <location>
        <position position="275"/>
    </location>
</feature>
<feature type="binding site" evidence="9">
    <location>
        <position position="309"/>
    </location>
    <ligand>
        <name>substrate</name>
    </ligand>
</feature>
<evidence type="ECO:0000256" key="7">
    <source>
        <dbReference type="ARBA" id="ARBA00022898"/>
    </source>
</evidence>
<dbReference type="NCBIfam" id="NF004624">
    <property type="entry name" value="PRK05964.1"/>
    <property type="match status" value="1"/>
</dbReference>
<evidence type="ECO:0000256" key="2">
    <source>
        <dbReference type="ARBA" id="ARBA00005063"/>
    </source>
</evidence>
<dbReference type="UniPathway" id="UPA00078">
    <property type="reaction ID" value="UER00160"/>
</dbReference>
<dbReference type="RefSeq" id="WP_196100251.1">
    <property type="nucleotide sequence ID" value="NZ_CP064939.1"/>
</dbReference>
<organism evidence="10 11">
    <name type="scientific">Pedobacter endophyticus</name>
    <dbReference type="NCBI Taxonomy" id="2789740"/>
    <lineage>
        <taxon>Bacteria</taxon>
        <taxon>Pseudomonadati</taxon>
        <taxon>Bacteroidota</taxon>
        <taxon>Sphingobacteriia</taxon>
        <taxon>Sphingobacteriales</taxon>
        <taxon>Sphingobacteriaceae</taxon>
        <taxon>Pedobacter</taxon>
    </lineage>
</organism>
<dbReference type="InterPro" id="IPR005815">
    <property type="entry name" value="BioA"/>
</dbReference>
<dbReference type="CDD" id="cd00610">
    <property type="entry name" value="OAT_like"/>
    <property type="match status" value="1"/>
</dbReference>
<dbReference type="Gene3D" id="3.90.1150.10">
    <property type="entry name" value="Aspartate Aminotransferase, domain 1"/>
    <property type="match status" value="1"/>
</dbReference>
<dbReference type="GO" id="GO:0004141">
    <property type="term" value="F:dethiobiotin synthase activity"/>
    <property type="evidence" value="ECO:0007669"/>
    <property type="project" value="TreeGrafter"/>
</dbReference>
<dbReference type="InterPro" id="IPR015424">
    <property type="entry name" value="PyrdxlP-dep_Trfase"/>
</dbReference>
<dbReference type="InterPro" id="IPR005814">
    <property type="entry name" value="Aminotrans_3"/>
</dbReference>
<feature type="binding site" evidence="9">
    <location>
        <position position="400"/>
    </location>
    <ligand>
        <name>substrate</name>
    </ligand>
</feature>
<accession>A0A7S9L1K4</accession>
<evidence type="ECO:0000256" key="1">
    <source>
        <dbReference type="ARBA" id="ARBA00001933"/>
    </source>
</evidence>
<dbReference type="SUPFAM" id="SSF53383">
    <property type="entry name" value="PLP-dependent transferases"/>
    <property type="match status" value="1"/>
</dbReference>
<dbReference type="InterPro" id="IPR015421">
    <property type="entry name" value="PyrdxlP-dep_Trfase_major"/>
</dbReference>
<evidence type="ECO:0000313" key="10">
    <source>
        <dbReference type="EMBL" id="QPH40797.1"/>
    </source>
</evidence>
<dbReference type="KEGG" id="pex:IZT61_05895"/>
<gene>
    <name evidence="9 10" type="primary">bioA</name>
    <name evidence="10" type="ORF">IZT61_05895</name>
</gene>
<dbReference type="EC" id="2.6.1.62" evidence="9"/>
<protein>
    <recommendedName>
        <fullName evidence="9">Adenosylmethionine-8-amino-7-oxononanoate aminotransferase</fullName>
        <ecNumber evidence="9">2.6.1.62</ecNumber>
    </recommendedName>
    <alternativeName>
        <fullName evidence="9">7,8-diamino-pelargonic acid aminotransferase</fullName>
        <shortName evidence="9">DAPA AT</shortName>
        <shortName evidence="9">DAPA aminotransferase</shortName>
    </alternativeName>
    <alternativeName>
        <fullName evidence="9">7,8-diaminononanoate synthase</fullName>
        <shortName evidence="9">DANS</shortName>
    </alternativeName>
    <alternativeName>
        <fullName evidence="9">Diaminopelargonic acid synthase</fullName>
    </alternativeName>
</protein>